<dbReference type="GO" id="GO:0003825">
    <property type="term" value="F:alpha,alpha-trehalose-phosphate synthase (UDP-forming) activity"/>
    <property type="evidence" value="ECO:0007669"/>
    <property type="project" value="TreeGrafter"/>
</dbReference>
<dbReference type="SUPFAM" id="SSF53756">
    <property type="entry name" value="UDP-Glycosyltransferase/glycogen phosphorylase"/>
    <property type="match status" value="1"/>
</dbReference>
<evidence type="ECO:0008006" key="6">
    <source>
        <dbReference type="Google" id="ProtNLM"/>
    </source>
</evidence>
<dbReference type="NCBIfam" id="TIGR00685">
    <property type="entry name" value="T6PP"/>
    <property type="match status" value="1"/>
</dbReference>
<feature type="compositionally biased region" description="Low complexity" evidence="3">
    <location>
        <begin position="200"/>
        <end position="212"/>
    </location>
</feature>
<dbReference type="NCBIfam" id="TIGR01484">
    <property type="entry name" value="HAD-SF-IIB"/>
    <property type="match status" value="1"/>
</dbReference>
<dbReference type="GO" id="GO:0005829">
    <property type="term" value="C:cytosol"/>
    <property type="evidence" value="ECO:0007669"/>
    <property type="project" value="TreeGrafter"/>
</dbReference>
<proteinExistence type="inferred from homology"/>
<dbReference type="FunFam" id="3.40.50.2000:FF:000036">
    <property type="entry name" value="Alpha,alpha-trehalose-phosphate synthase subunit Tps2"/>
    <property type="match status" value="1"/>
</dbReference>
<dbReference type="AlphaFoldDB" id="A0A9Q3HEG0"/>
<protein>
    <recommendedName>
        <fullName evidence="6">Trehalose-phosphatase</fullName>
    </recommendedName>
</protein>
<dbReference type="GO" id="GO:0005946">
    <property type="term" value="C:alpha,alpha-trehalose-phosphate synthase complex (UDP-forming)"/>
    <property type="evidence" value="ECO:0007669"/>
    <property type="project" value="TreeGrafter"/>
</dbReference>
<accession>A0A9Q3HEG0</accession>
<dbReference type="Gene3D" id="3.30.70.1020">
    <property type="entry name" value="Trehalose-6-phosphate phosphatase related protein, domain 2"/>
    <property type="match status" value="1"/>
</dbReference>
<dbReference type="InterPro" id="IPR006379">
    <property type="entry name" value="HAD-SF_hydro_IIB"/>
</dbReference>
<dbReference type="InterPro" id="IPR023214">
    <property type="entry name" value="HAD_sf"/>
</dbReference>
<comment type="similarity">
    <text evidence="2">In the C-terminal section; belongs to the trehalose phosphatase family.</text>
</comment>
<dbReference type="GO" id="GO:0004805">
    <property type="term" value="F:trehalose-phosphatase activity"/>
    <property type="evidence" value="ECO:0007669"/>
    <property type="project" value="TreeGrafter"/>
</dbReference>
<dbReference type="EMBL" id="AVOT02016792">
    <property type="protein sequence ID" value="MBW0502388.1"/>
    <property type="molecule type" value="Genomic_DNA"/>
</dbReference>
<reference evidence="4" key="1">
    <citation type="submission" date="2021-03" db="EMBL/GenBank/DDBJ databases">
        <title>Draft genome sequence of rust myrtle Austropuccinia psidii MF-1, a brazilian biotype.</title>
        <authorList>
            <person name="Quecine M.C."/>
            <person name="Pachon D.M.R."/>
            <person name="Bonatelli M.L."/>
            <person name="Correr F.H."/>
            <person name="Franceschini L.M."/>
            <person name="Leite T.F."/>
            <person name="Margarido G.R.A."/>
            <person name="Almeida C.A."/>
            <person name="Ferrarezi J.A."/>
            <person name="Labate C.A."/>
        </authorList>
    </citation>
    <scope>NUCLEOTIDE SEQUENCE</scope>
    <source>
        <strain evidence="4">MF-1</strain>
    </source>
</reference>
<dbReference type="Gene3D" id="3.40.50.2000">
    <property type="entry name" value="Glycogen Phosphorylase B"/>
    <property type="match status" value="2"/>
</dbReference>
<dbReference type="CDD" id="cd03788">
    <property type="entry name" value="GT20_TPS"/>
    <property type="match status" value="1"/>
</dbReference>
<name>A0A9Q3HEG0_9BASI</name>
<feature type="region of interest" description="Disordered" evidence="3">
    <location>
        <begin position="244"/>
        <end position="271"/>
    </location>
</feature>
<dbReference type="Proteomes" id="UP000765509">
    <property type="component" value="Unassembled WGS sequence"/>
</dbReference>
<dbReference type="Gene3D" id="3.40.50.1000">
    <property type="entry name" value="HAD superfamily/HAD-like"/>
    <property type="match status" value="1"/>
</dbReference>
<feature type="compositionally biased region" description="Low complexity" evidence="3">
    <location>
        <begin position="1073"/>
        <end position="1083"/>
    </location>
</feature>
<evidence type="ECO:0000256" key="3">
    <source>
        <dbReference type="SAM" id="MobiDB-lite"/>
    </source>
</evidence>
<evidence type="ECO:0000256" key="2">
    <source>
        <dbReference type="ARBA" id="ARBA00006330"/>
    </source>
</evidence>
<feature type="region of interest" description="Disordered" evidence="3">
    <location>
        <begin position="159"/>
        <end position="212"/>
    </location>
</feature>
<dbReference type="OrthoDB" id="755951at2759"/>
<dbReference type="CDD" id="cd01627">
    <property type="entry name" value="HAD_TPP"/>
    <property type="match status" value="1"/>
</dbReference>
<keyword evidence="5" id="KW-1185">Reference proteome</keyword>
<dbReference type="InterPro" id="IPR001830">
    <property type="entry name" value="Glyco_trans_20"/>
</dbReference>
<dbReference type="Pfam" id="PF02358">
    <property type="entry name" value="Trehalose_PPase"/>
    <property type="match status" value="1"/>
</dbReference>
<sequence length="1176" mass="132088">MLVLCLESQADKAVDMCYYFETDFLISIYTGADWTSIYSTCLLQMYDRAQIHYGLGQQRPDEDDWEPPQLDGLPQLEEIRHQISLLEDEIRSKGKFKLSGHVIMACHTLPYVCNLNIDPIETNSINPSNSSGPPSDHPASVNLSLPLDISTLTSNNINNISRSHQSTKTDLAHPDPEPASVKTCLPLEIRPGDRLTHPQSLHSPTTSLTPSHNDLSLFDHDYSHKKSDSLQSNRHLAINPIKAPSLLNTSKPNSRPPTPAHPLSSFTEDDSVRSSSVSLSTHLNNQDRSGFKWVLEPRRGHAALNAGIKSLSTFKSLTLCAYPADLRLTTCGSLTSEPIETSKLTEAHKLALDCGLRQLGSVTEEEDDQISPQNLQGSFTPKKGIECVPVWLDDRSAGLHYEGFCKQYLWPIFHYMPLSEHQDKVKENLAWKAYEQVNYAFACQIAKVYQPDDLIYIQDYHLLLVPRMLRKMLPKCHVGLFLHSPFPSSEFFRCLPRREEILDGMLGSDLICFQTYSYGRHFVSACIRVMGYEAVGGGIESNGMTTVISHCPIGIDAERIDYERQLPGVEPKMEALRKLYEGKKIIIGRDKLDPTKGVLPKLKAFEVFLKRYPQWRNKVVLIQVTSPSPTDSPQLATNISKLVDHINATYGTLHFQPVHHYHQTIERDEYLALLSVADLAVITSVRDGMNTTSMEYAICQKESQNPLILSEFTGVTGSMKSAIKINPWDLGDVAKAIDQCLSMSKEEKAQRHTQLYSRVKSHSSAVWASTLLLQLLYCLRSDQTKESVKLLDEANMIKKYQQASKRLLLFDYDGTLTPIVKNPKDAVPPPGLIEALERLCADEKNIVYIISGRDGTFLQKHLGSIPNLGMSAEHGCYLREPGSKDWIDLTENIDMSWMDDVAEIFKYYEARTLGAFVEKKVSSVTWHFRNANPEFGLFQAKELQALLESMQERLPIDILKGKKNIECRPAHTNKGEIVKRLLYTSPDVEFALCVGDDKTDEDMFRALKMLRSNASFDSHHDGHTHPTTIEPPQTLSLYPILARSSSIGAEARSSRDRPTSNERQRNVPQRHYSSNASMHSAFSSHASPVPCLSPTLHHNVTSSNFAMHSNVLSTTPSINQSTHQFSPKLEPVESVLEPESIFSVVIDENESRKTLAEYRLGRPLELVAVLSRLSIC</sequence>
<dbReference type="SUPFAM" id="SSF56784">
    <property type="entry name" value="HAD-like"/>
    <property type="match status" value="1"/>
</dbReference>
<evidence type="ECO:0000313" key="4">
    <source>
        <dbReference type="EMBL" id="MBW0502388.1"/>
    </source>
</evidence>
<feature type="compositionally biased region" description="Basic and acidic residues" evidence="3">
    <location>
        <begin position="1052"/>
        <end position="1065"/>
    </location>
</feature>
<gene>
    <name evidence="4" type="ORF">O181_042103</name>
</gene>
<dbReference type="InterPro" id="IPR036412">
    <property type="entry name" value="HAD-like_sf"/>
</dbReference>
<evidence type="ECO:0000256" key="1">
    <source>
        <dbReference type="ARBA" id="ARBA00005409"/>
    </source>
</evidence>
<dbReference type="GO" id="GO:0005992">
    <property type="term" value="P:trehalose biosynthetic process"/>
    <property type="evidence" value="ECO:0007669"/>
    <property type="project" value="InterPro"/>
</dbReference>
<comment type="caution">
    <text evidence="4">The sequence shown here is derived from an EMBL/GenBank/DDBJ whole genome shotgun (WGS) entry which is preliminary data.</text>
</comment>
<dbReference type="Pfam" id="PF00982">
    <property type="entry name" value="Glyco_transf_20"/>
    <property type="match status" value="1"/>
</dbReference>
<dbReference type="FunFam" id="3.30.70.1020:FF:000002">
    <property type="entry name" value="Trehalose-6-phosphate synthase 2"/>
    <property type="match status" value="1"/>
</dbReference>
<dbReference type="PANTHER" id="PTHR10788:SF123">
    <property type="entry name" value="TREHALOSE-PHOSPHATASE"/>
    <property type="match status" value="1"/>
</dbReference>
<feature type="region of interest" description="Disordered" evidence="3">
    <location>
        <begin position="1047"/>
        <end position="1083"/>
    </location>
</feature>
<dbReference type="PANTHER" id="PTHR10788">
    <property type="entry name" value="TREHALOSE-6-PHOSPHATE SYNTHASE"/>
    <property type="match status" value="1"/>
</dbReference>
<comment type="similarity">
    <text evidence="1">In the N-terminal section; belongs to the glycosyltransferase 20 family.</text>
</comment>
<organism evidence="4 5">
    <name type="scientific">Austropuccinia psidii MF-1</name>
    <dbReference type="NCBI Taxonomy" id="1389203"/>
    <lineage>
        <taxon>Eukaryota</taxon>
        <taxon>Fungi</taxon>
        <taxon>Dikarya</taxon>
        <taxon>Basidiomycota</taxon>
        <taxon>Pucciniomycotina</taxon>
        <taxon>Pucciniomycetes</taxon>
        <taxon>Pucciniales</taxon>
        <taxon>Sphaerophragmiaceae</taxon>
        <taxon>Austropuccinia</taxon>
    </lineage>
</organism>
<evidence type="ECO:0000313" key="5">
    <source>
        <dbReference type="Proteomes" id="UP000765509"/>
    </source>
</evidence>
<dbReference type="InterPro" id="IPR003337">
    <property type="entry name" value="Trehalose_PPase"/>
</dbReference>